<sequence>MTAAELTDRLGLNQLRSRRVSEEKEMSEVCDVW</sequence>
<proteinExistence type="predicted"/>
<evidence type="ECO:0000313" key="1">
    <source>
        <dbReference type="EMBL" id="MPC86145.1"/>
    </source>
</evidence>
<accession>A0A5B7IUK0</accession>
<name>A0A5B7IUK0_PORTR</name>
<dbReference type="AlphaFoldDB" id="A0A5B7IUK0"/>
<dbReference type="EMBL" id="VSRR010070599">
    <property type="protein sequence ID" value="MPC86145.1"/>
    <property type="molecule type" value="Genomic_DNA"/>
</dbReference>
<keyword evidence="2" id="KW-1185">Reference proteome</keyword>
<protein>
    <submittedName>
        <fullName evidence="1">Uncharacterized protein</fullName>
    </submittedName>
</protein>
<comment type="caution">
    <text evidence="1">The sequence shown here is derived from an EMBL/GenBank/DDBJ whole genome shotgun (WGS) entry which is preliminary data.</text>
</comment>
<evidence type="ECO:0000313" key="2">
    <source>
        <dbReference type="Proteomes" id="UP000324222"/>
    </source>
</evidence>
<reference evidence="1 2" key="1">
    <citation type="submission" date="2019-05" db="EMBL/GenBank/DDBJ databases">
        <title>Another draft genome of Portunus trituberculatus and its Hox gene families provides insights of decapod evolution.</title>
        <authorList>
            <person name="Jeong J.-H."/>
            <person name="Song I."/>
            <person name="Kim S."/>
            <person name="Choi T."/>
            <person name="Kim D."/>
            <person name="Ryu S."/>
            <person name="Kim W."/>
        </authorList>
    </citation>
    <scope>NUCLEOTIDE SEQUENCE [LARGE SCALE GENOMIC DNA]</scope>
    <source>
        <tissue evidence="1">Muscle</tissue>
    </source>
</reference>
<organism evidence="1 2">
    <name type="scientific">Portunus trituberculatus</name>
    <name type="common">Swimming crab</name>
    <name type="synonym">Neptunus trituberculatus</name>
    <dbReference type="NCBI Taxonomy" id="210409"/>
    <lineage>
        <taxon>Eukaryota</taxon>
        <taxon>Metazoa</taxon>
        <taxon>Ecdysozoa</taxon>
        <taxon>Arthropoda</taxon>
        <taxon>Crustacea</taxon>
        <taxon>Multicrustacea</taxon>
        <taxon>Malacostraca</taxon>
        <taxon>Eumalacostraca</taxon>
        <taxon>Eucarida</taxon>
        <taxon>Decapoda</taxon>
        <taxon>Pleocyemata</taxon>
        <taxon>Brachyura</taxon>
        <taxon>Eubrachyura</taxon>
        <taxon>Portunoidea</taxon>
        <taxon>Portunidae</taxon>
        <taxon>Portuninae</taxon>
        <taxon>Portunus</taxon>
    </lineage>
</organism>
<dbReference type="Proteomes" id="UP000324222">
    <property type="component" value="Unassembled WGS sequence"/>
</dbReference>
<gene>
    <name evidence="1" type="ORF">E2C01_080960</name>
</gene>